<name>A0AAN7KQZ6_9MYRT</name>
<evidence type="ECO:0000256" key="6">
    <source>
        <dbReference type="SAM" id="Phobius"/>
    </source>
</evidence>
<dbReference type="InterPro" id="IPR008892">
    <property type="entry name" value="COR413"/>
</dbReference>
<feature type="transmembrane region" description="Helical" evidence="6">
    <location>
        <begin position="175"/>
        <end position="192"/>
    </location>
</feature>
<proteinExistence type="inferred from homology"/>
<keyword evidence="3 6" id="KW-0812">Transmembrane</keyword>
<dbReference type="GO" id="GO:0016020">
    <property type="term" value="C:membrane"/>
    <property type="evidence" value="ECO:0007669"/>
    <property type="project" value="UniProtKB-SubCell"/>
</dbReference>
<feature type="transmembrane region" description="Helical" evidence="6">
    <location>
        <begin position="204"/>
        <end position="223"/>
    </location>
</feature>
<evidence type="ECO:0000256" key="4">
    <source>
        <dbReference type="ARBA" id="ARBA00022989"/>
    </source>
</evidence>
<protein>
    <submittedName>
        <fullName evidence="7">Uncharacterized protein</fullName>
    </submittedName>
</protein>
<comment type="similarity">
    <text evidence="2">Belongs to the Cold-regulated 413 protein family.</text>
</comment>
<dbReference type="Pfam" id="PF05562">
    <property type="entry name" value="WCOR413"/>
    <property type="match status" value="1"/>
</dbReference>
<comment type="caution">
    <text evidence="7">The sequence shown here is derived from an EMBL/GenBank/DDBJ whole genome shotgun (WGS) entry which is preliminary data.</text>
</comment>
<dbReference type="EMBL" id="JAXIOK010000005">
    <property type="protein sequence ID" value="KAK4770829.1"/>
    <property type="molecule type" value="Genomic_DNA"/>
</dbReference>
<evidence type="ECO:0000256" key="1">
    <source>
        <dbReference type="ARBA" id="ARBA00004141"/>
    </source>
</evidence>
<accession>A0AAN7KQZ6</accession>
<keyword evidence="8" id="KW-1185">Reference proteome</keyword>
<evidence type="ECO:0000313" key="7">
    <source>
        <dbReference type="EMBL" id="KAK4770829.1"/>
    </source>
</evidence>
<organism evidence="7 8">
    <name type="scientific">Trapa incisa</name>
    <dbReference type="NCBI Taxonomy" id="236973"/>
    <lineage>
        <taxon>Eukaryota</taxon>
        <taxon>Viridiplantae</taxon>
        <taxon>Streptophyta</taxon>
        <taxon>Embryophyta</taxon>
        <taxon>Tracheophyta</taxon>
        <taxon>Spermatophyta</taxon>
        <taxon>Magnoliopsida</taxon>
        <taxon>eudicotyledons</taxon>
        <taxon>Gunneridae</taxon>
        <taxon>Pentapetalae</taxon>
        <taxon>rosids</taxon>
        <taxon>malvids</taxon>
        <taxon>Myrtales</taxon>
        <taxon>Lythraceae</taxon>
        <taxon>Trapa</taxon>
    </lineage>
</organism>
<evidence type="ECO:0000256" key="3">
    <source>
        <dbReference type="ARBA" id="ARBA00022692"/>
    </source>
</evidence>
<dbReference type="PANTHER" id="PTHR33596">
    <property type="entry name" value="COLD-REGULATED 413 PLASMA MEMBRANE PROTEIN 2"/>
    <property type="match status" value="1"/>
</dbReference>
<dbReference type="PANTHER" id="PTHR33596:SF17">
    <property type="entry name" value="COLD-REGULATED 413 INNER MEMBRANE PROTEIN 1, CHLOROPLASTIC-RELATED"/>
    <property type="match status" value="1"/>
</dbReference>
<reference evidence="7 8" key="1">
    <citation type="journal article" date="2023" name="Hortic Res">
        <title>Pangenome of water caltrop reveals structural variations and asymmetric subgenome divergence after allopolyploidization.</title>
        <authorList>
            <person name="Zhang X."/>
            <person name="Chen Y."/>
            <person name="Wang L."/>
            <person name="Yuan Y."/>
            <person name="Fang M."/>
            <person name="Shi L."/>
            <person name="Lu R."/>
            <person name="Comes H.P."/>
            <person name="Ma Y."/>
            <person name="Chen Y."/>
            <person name="Huang G."/>
            <person name="Zhou Y."/>
            <person name="Zheng Z."/>
            <person name="Qiu Y."/>
        </authorList>
    </citation>
    <scope>NUCLEOTIDE SEQUENCE [LARGE SCALE GENOMIC DNA]</scope>
    <source>
        <tissue evidence="7">Roots</tissue>
    </source>
</reference>
<keyword evidence="5 6" id="KW-0472">Membrane</keyword>
<dbReference type="AlphaFoldDB" id="A0AAN7KQZ6"/>
<evidence type="ECO:0000256" key="5">
    <source>
        <dbReference type="ARBA" id="ARBA00023136"/>
    </source>
</evidence>
<sequence>MATLSLSSPNALFLSRAARSKHALLSLRSSPSHGFSDLSYCRSSSFIFNPLRVSIEQKEVMLKKKKSRGGAGAVCYAAVMAPRDLQWVCAISSVVLMLAKGTAIHKAFLVPFFALQAPSDIIAWMKGEYGSWAAFLALLVRIFLYIPGELELPFMALILVFVAPNQVVNLRGTQEGAIISLLIAVYLAYLHFSRTRWENAFNQGSVVATLGVLGITIASLLFLI</sequence>
<comment type="subcellular location">
    <subcellularLocation>
        <location evidence="1">Membrane</location>
        <topology evidence="1">Multi-pass membrane protein</topology>
    </subcellularLocation>
</comment>
<gene>
    <name evidence="7" type="ORF">SAY87_031361</name>
</gene>
<evidence type="ECO:0000256" key="2">
    <source>
        <dbReference type="ARBA" id="ARBA00005852"/>
    </source>
</evidence>
<keyword evidence="4 6" id="KW-1133">Transmembrane helix</keyword>
<evidence type="ECO:0000313" key="8">
    <source>
        <dbReference type="Proteomes" id="UP001345219"/>
    </source>
</evidence>
<dbReference type="Proteomes" id="UP001345219">
    <property type="component" value="Chromosome 24"/>
</dbReference>